<accession>A0A834EHR2</accession>
<name>A0A834EHR2_9CHIR</name>
<evidence type="ECO:0000256" key="1">
    <source>
        <dbReference type="SAM" id="MobiDB-lite"/>
    </source>
</evidence>
<dbReference type="AlphaFoldDB" id="A0A834EHR2"/>
<dbReference type="EMBL" id="JABVXQ010000004">
    <property type="protein sequence ID" value="KAF6114757.1"/>
    <property type="molecule type" value="Genomic_DNA"/>
</dbReference>
<feature type="region of interest" description="Disordered" evidence="1">
    <location>
        <begin position="107"/>
        <end position="129"/>
    </location>
</feature>
<gene>
    <name evidence="2" type="ORF">HJG60_010691</name>
</gene>
<evidence type="ECO:0000313" key="3">
    <source>
        <dbReference type="Proteomes" id="UP000664940"/>
    </source>
</evidence>
<evidence type="ECO:0000313" key="2">
    <source>
        <dbReference type="EMBL" id="KAF6114757.1"/>
    </source>
</evidence>
<protein>
    <submittedName>
        <fullName evidence="2">Uncharacterized protein</fullName>
    </submittedName>
</protein>
<sequence length="129" mass="14133">MRAGRDPLPQPFCLRPHLSSSARVCSFPSGCVCKSVFLGLVHFLPPSLHLHPPTHLPFPWTFLGCVFPPPSNPLPIFLWPRFSLRTCVPISSAHSPFLRSWPVPPPSFPSATRPPAPAPPRSACILSPD</sequence>
<feature type="compositionally biased region" description="Pro residues" evidence="1">
    <location>
        <begin position="107"/>
        <end position="120"/>
    </location>
</feature>
<organism evidence="2 3">
    <name type="scientific">Phyllostomus discolor</name>
    <name type="common">pale spear-nosed bat</name>
    <dbReference type="NCBI Taxonomy" id="89673"/>
    <lineage>
        <taxon>Eukaryota</taxon>
        <taxon>Metazoa</taxon>
        <taxon>Chordata</taxon>
        <taxon>Craniata</taxon>
        <taxon>Vertebrata</taxon>
        <taxon>Euteleostomi</taxon>
        <taxon>Mammalia</taxon>
        <taxon>Eutheria</taxon>
        <taxon>Laurasiatheria</taxon>
        <taxon>Chiroptera</taxon>
        <taxon>Yangochiroptera</taxon>
        <taxon>Phyllostomidae</taxon>
        <taxon>Phyllostominae</taxon>
        <taxon>Phyllostomus</taxon>
    </lineage>
</organism>
<proteinExistence type="predicted"/>
<reference evidence="2 3" key="1">
    <citation type="journal article" date="2020" name="Nature">
        <title>Six reference-quality genomes reveal evolution of bat adaptations.</title>
        <authorList>
            <person name="Jebb D."/>
            <person name="Huang Z."/>
            <person name="Pippel M."/>
            <person name="Hughes G.M."/>
            <person name="Lavrichenko K."/>
            <person name="Devanna P."/>
            <person name="Winkler S."/>
            <person name="Jermiin L.S."/>
            <person name="Skirmuntt E.C."/>
            <person name="Katzourakis A."/>
            <person name="Burkitt-Gray L."/>
            <person name="Ray D.A."/>
            <person name="Sullivan K.A.M."/>
            <person name="Roscito J.G."/>
            <person name="Kirilenko B.M."/>
            <person name="Davalos L.M."/>
            <person name="Corthals A.P."/>
            <person name="Power M.L."/>
            <person name="Jones G."/>
            <person name="Ransome R.D."/>
            <person name="Dechmann D.K.N."/>
            <person name="Locatelli A.G."/>
            <person name="Puechmaille S.J."/>
            <person name="Fedrigo O."/>
            <person name="Jarvis E.D."/>
            <person name="Hiller M."/>
            <person name="Vernes S.C."/>
            <person name="Myers E.W."/>
            <person name="Teeling E.C."/>
        </authorList>
    </citation>
    <scope>NUCLEOTIDE SEQUENCE [LARGE SCALE GENOMIC DNA]</scope>
    <source>
        <strain evidence="2">Bat1K_MPI-CBG_1</strain>
    </source>
</reference>
<comment type="caution">
    <text evidence="2">The sequence shown here is derived from an EMBL/GenBank/DDBJ whole genome shotgun (WGS) entry which is preliminary data.</text>
</comment>
<dbReference type="Proteomes" id="UP000664940">
    <property type="component" value="Unassembled WGS sequence"/>
</dbReference>